<gene>
    <name evidence="2" type="ORF">HNR30_000115</name>
</gene>
<evidence type="ECO:0000313" key="2">
    <source>
        <dbReference type="EMBL" id="MBA2888780.1"/>
    </source>
</evidence>
<keyword evidence="3" id="KW-1185">Reference proteome</keyword>
<dbReference type="Gene3D" id="3.40.50.720">
    <property type="entry name" value="NAD(P)-binding Rossmann-like Domain"/>
    <property type="match status" value="1"/>
</dbReference>
<dbReference type="PANTHER" id="PTHR43162">
    <property type="match status" value="1"/>
</dbReference>
<dbReference type="InterPro" id="IPR051604">
    <property type="entry name" value="Ergot_Alk_Oxidoreductase"/>
</dbReference>
<dbReference type="InterPro" id="IPR036291">
    <property type="entry name" value="NAD(P)-bd_dom_sf"/>
</dbReference>
<dbReference type="PANTHER" id="PTHR43162:SF1">
    <property type="entry name" value="PRESTALK A DIFFERENTIATION PROTEIN A"/>
    <property type="match status" value="1"/>
</dbReference>
<dbReference type="Proteomes" id="UP000530928">
    <property type="component" value="Unassembled WGS sequence"/>
</dbReference>
<feature type="domain" description="NAD(P)-binding" evidence="1">
    <location>
        <begin position="6"/>
        <end position="164"/>
    </location>
</feature>
<comment type="caution">
    <text evidence="2">The sequence shown here is derived from an EMBL/GenBank/DDBJ whole genome shotgun (WGS) entry which is preliminary data.</text>
</comment>
<dbReference type="InterPro" id="IPR016040">
    <property type="entry name" value="NAD(P)-bd_dom"/>
</dbReference>
<evidence type="ECO:0000313" key="3">
    <source>
        <dbReference type="Proteomes" id="UP000530928"/>
    </source>
</evidence>
<dbReference type="RefSeq" id="WP_181607133.1">
    <property type="nucleotide sequence ID" value="NZ_BAABAM010000001.1"/>
</dbReference>
<dbReference type="AlphaFoldDB" id="A0A7W0CCS8"/>
<dbReference type="Gene3D" id="3.90.25.10">
    <property type="entry name" value="UDP-galactose 4-epimerase, domain 1"/>
    <property type="match status" value="1"/>
</dbReference>
<accession>A0A7W0CCS8</accession>
<organism evidence="2 3">
    <name type="scientific">Nonomuraea soli</name>
    <dbReference type="NCBI Taxonomy" id="1032476"/>
    <lineage>
        <taxon>Bacteria</taxon>
        <taxon>Bacillati</taxon>
        <taxon>Actinomycetota</taxon>
        <taxon>Actinomycetes</taxon>
        <taxon>Streptosporangiales</taxon>
        <taxon>Streptosporangiaceae</taxon>
        <taxon>Nonomuraea</taxon>
    </lineage>
</organism>
<evidence type="ECO:0000259" key="1">
    <source>
        <dbReference type="Pfam" id="PF13460"/>
    </source>
</evidence>
<dbReference type="SUPFAM" id="SSF51735">
    <property type="entry name" value="NAD(P)-binding Rossmann-fold domains"/>
    <property type="match status" value="1"/>
</dbReference>
<sequence>MILVLGATGTIGRRVAAQLEAGGHPIRVASRHTPTPFDWTDAATWRPALEDIGALFLMAPDGQEIEPELVGQAVRGGVRRIVLLSSGGIEVMGDQRLLAAERTVRESGAQWTILRPSWFDQNFDEGFLRQGVLAGHITVPVGELRQPFVDAGDIAAVAVAALTRDGHVGESYEVTGPRALSFAEAAAIIARAAGREVRFDGSAEAYLAAMTGVGMPEEQVKGEIEAFAALRDQGDAQPTDVVRRVTGRAPKPFETYASEAAGRGAWAG</sequence>
<proteinExistence type="predicted"/>
<dbReference type="Pfam" id="PF13460">
    <property type="entry name" value="NAD_binding_10"/>
    <property type="match status" value="1"/>
</dbReference>
<reference evidence="2 3" key="1">
    <citation type="submission" date="2020-07" db="EMBL/GenBank/DDBJ databases">
        <title>Genomic Encyclopedia of Type Strains, Phase IV (KMG-IV): sequencing the most valuable type-strain genomes for metagenomic binning, comparative biology and taxonomic classification.</title>
        <authorList>
            <person name="Goeker M."/>
        </authorList>
    </citation>
    <scope>NUCLEOTIDE SEQUENCE [LARGE SCALE GENOMIC DNA]</scope>
    <source>
        <strain evidence="2 3">DSM 45533</strain>
    </source>
</reference>
<dbReference type="EMBL" id="JACDUR010000001">
    <property type="protein sequence ID" value="MBA2888780.1"/>
    <property type="molecule type" value="Genomic_DNA"/>
</dbReference>
<name>A0A7W0CCS8_9ACTN</name>
<protein>
    <submittedName>
        <fullName evidence="2">Uncharacterized protein YbjT (DUF2867 family)</fullName>
    </submittedName>
</protein>